<feature type="region of interest" description="Disordered" evidence="8">
    <location>
        <begin position="1"/>
        <end position="22"/>
    </location>
</feature>
<feature type="domain" description="F-box" evidence="9">
    <location>
        <begin position="169"/>
        <end position="219"/>
    </location>
</feature>
<evidence type="ECO:0000256" key="1">
    <source>
        <dbReference type="ARBA" id="ARBA00004496"/>
    </source>
</evidence>
<dbReference type="EMBL" id="CAKOFQ010006789">
    <property type="protein sequence ID" value="CAH1971755.1"/>
    <property type="molecule type" value="Genomic_DNA"/>
</dbReference>
<dbReference type="InterPro" id="IPR019734">
    <property type="entry name" value="TPR_rpt"/>
</dbReference>
<dbReference type="OrthoDB" id="2117972at2759"/>
<dbReference type="PANTHER" id="PTHR12874:SF29">
    <property type="entry name" value="F-BOX ONLY PROTEIN 9"/>
    <property type="match status" value="1"/>
</dbReference>
<dbReference type="GO" id="GO:0005737">
    <property type="term" value="C:cytoplasm"/>
    <property type="evidence" value="ECO:0007669"/>
    <property type="project" value="UniProtKB-SubCell"/>
</dbReference>
<comment type="subcellular location">
    <subcellularLocation>
        <location evidence="1">Cytoplasm</location>
    </subcellularLocation>
</comment>
<feature type="region of interest" description="Disordered" evidence="8">
    <location>
        <begin position="112"/>
        <end position="133"/>
    </location>
</feature>
<evidence type="ECO:0000256" key="5">
    <source>
        <dbReference type="ARBA" id="ARBA00022786"/>
    </source>
</evidence>
<evidence type="ECO:0000256" key="3">
    <source>
        <dbReference type="ARBA" id="ARBA00019775"/>
    </source>
</evidence>
<dbReference type="GO" id="GO:0019005">
    <property type="term" value="C:SCF ubiquitin ligase complex"/>
    <property type="evidence" value="ECO:0007669"/>
    <property type="project" value="TreeGrafter"/>
</dbReference>
<feature type="domain" description="F-box protein Hrt3/FBXO9 C-terminal" evidence="10">
    <location>
        <begin position="233"/>
        <end position="335"/>
    </location>
</feature>
<dbReference type="Pfam" id="PF19270">
    <property type="entry name" value="FBO_C"/>
    <property type="match status" value="1"/>
</dbReference>
<dbReference type="CDD" id="cd22089">
    <property type="entry name" value="F-box_FBXO9"/>
    <property type="match status" value="1"/>
</dbReference>
<evidence type="ECO:0000259" key="10">
    <source>
        <dbReference type="Pfam" id="PF19270"/>
    </source>
</evidence>
<dbReference type="InterPro" id="IPR036047">
    <property type="entry name" value="F-box-like_dom_sf"/>
</dbReference>
<dbReference type="AlphaFoldDB" id="A0A9P0KC83"/>
<feature type="compositionally biased region" description="Acidic residues" evidence="8">
    <location>
        <begin position="12"/>
        <end position="22"/>
    </location>
</feature>
<feature type="repeat" description="TPR" evidence="7">
    <location>
        <begin position="66"/>
        <end position="99"/>
    </location>
</feature>
<dbReference type="Pfam" id="PF12937">
    <property type="entry name" value="F-box-like"/>
    <property type="match status" value="1"/>
</dbReference>
<dbReference type="GO" id="GO:0031146">
    <property type="term" value="P:SCF-dependent proteasomal ubiquitin-dependent protein catabolic process"/>
    <property type="evidence" value="ECO:0007669"/>
    <property type="project" value="TreeGrafter"/>
</dbReference>
<dbReference type="PANTHER" id="PTHR12874">
    <property type="entry name" value="F-BOX ONLY PROTEIN 48-RELATED"/>
    <property type="match status" value="1"/>
</dbReference>
<dbReference type="FunFam" id="1.20.1280.50:FF:000012">
    <property type="entry name" value="F-box only protein 9"/>
    <property type="match status" value="1"/>
</dbReference>
<name>A0A9P0KC83_ACAOB</name>
<keyword evidence="5" id="KW-0833">Ubl conjugation pathway</keyword>
<evidence type="ECO:0000313" key="12">
    <source>
        <dbReference type="Proteomes" id="UP001152888"/>
    </source>
</evidence>
<evidence type="ECO:0000256" key="7">
    <source>
        <dbReference type="PROSITE-ProRule" id="PRU00339"/>
    </source>
</evidence>
<gene>
    <name evidence="11" type="ORF">ACAOBT_LOCUS9595</name>
</gene>
<sequence length="423" mass="49772">MDVKPGIPIDRENEETLPNAEEDVEDALSSFREKWQKELRISPVKQESTTDVNHSECQDENCESIARELFLKGVEMERCGKLYEAIQYYKRAVQLVPDIEFKLENTTKPKLRERQYSESDVNDGADEALNDSEDEEVGEGELLSFIQKRVPRGSPLCFPKYEQKTIHIGLLPVEVMLYITRWIVSSDLDLRSLEMFGATCRGFYLCARDPEVWHLACLRVWGINCGATPGIYNSWRCMFIERPRVHFNGCYISKTTYIRNGENSFQDQFYRPWHLVTYYRYLRFFPDGSVLVLTTADEPMQSVQLMKQKNARYPLLLGYYRLINDKLTIVVHRREIKINSQLAKKKKMEIQDNPEQTFHMEFQINSHHRKMHNQLIWTHYSVFTRTKKGEESTCIFDLIPNRYPPLWFSRVKSFTAVSENPLL</sequence>
<comment type="caution">
    <text evidence="11">The sequence shown here is derived from an EMBL/GenBank/DDBJ whole genome shotgun (WGS) entry which is preliminary data.</text>
</comment>
<keyword evidence="4" id="KW-0963">Cytoplasm</keyword>
<dbReference type="Proteomes" id="UP001152888">
    <property type="component" value="Unassembled WGS sequence"/>
</dbReference>
<organism evidence="11 12">
    <name type="scientific">Acanthoscelides obtectus</name>
    <name type="common">Bean weevil</name>
    <name type="synonym">Bruchus obtectus</name>
    <dbReference type="NCBI Taxonomy" id="200917"/>
    <lineage>
        <taxon>Eukaryota</taxon>
        <taxon>Metazoa</taxon>
        <taxon>Ecdysozoa</taxon>
        <taxon>Arthropoda</taxon>
        <taxon>Hexapoda</taxon>
        <taxon>Insecta</taxon>
        <taxon>Pterygota</taxon>
        <taxon>Neoptera</taxon>
        <taxon>Endopterygota</taxon>
        <taxon>Coleoptera</taxon>
        <taxon>Polyphaga</taxon>
        <taxon>Cucujiformia</taxon>
        <taxon>Chrysomeloidea</taxon>
        <taxon>Chrysomelidae</taxon>
        <taxon>Bruchinae</taxon>
        <taxon>Bruchini</taxon>
        <taxon>Acanthoscelides</taxon>
    </lineage>
</organism>
<evidence type="ECO:0000256" key="2">
    <source>
        <dbReference type="ARBA" id="ARBA00004906"/>
    </source>
</evidence>
<protein>
    <recommendedName>
        <fullName evidence="3">F-box only protein 9</fullName>
    </recommendedName>
</protein>
<evidence type="ECO:0000313" key="11">
    <source>
        <dbReference type="EMBL" id="CAH1971755.1"/>
    </source>
</evidence>
<evidence type="ECO:0000256" key="6">
    <source>
        <dbReference type="ARBA" id="ARBA00022803"/>
    </source>
</evidence>
<feature type="compositionally biased region" description="Acidic residues" evidence="8">
    <location>
        <begin position="120"/>
        <end position="133"/>
    </location>
</feature>
<keyword evidence="12" id="KW-1185">Reference proteome</keyword>
<dbReference type="InterPro" id="IPR001810">
    <property type="entry name" value="F-box_dom"/>
</dbReference>
<accession>A0A9P0KC83</accession>
<dbReference type="SUPFAM" id="SSF81383">
    <property type="entry name" value="F-box domain"/>
    <property type="match status" value="1"/>
</dbReference>
<dbReference type="Gene3D" id="1.20.1280.50">
    <property type="match status" value="1"/>
</dbReference>
<comment type="pathway">
    <text evidence="2">Protein modification; protein ubiquitination.</text>
</comment>
<reference evidence="11" key="1">
    <citation type="submission" date="2022-03" db="EMBL/GenBank/DDBJ databases">
        <authorList>
            <person name="Sayadi A."/>
        </authorList>
    </citation>
    <scope>NUCLEOTIDE SEQUENCE</scope>
</reference>
<keyword evidence="6 7" id="KW-0802">TPR repeat</keyword>
<evidence type="ECO:0000256" key="8">
    <source>
        <dbReference type="SAM" id="MobiDB-lite"/>
    </source>
</evidence>
<evidence type="ECO:0000259" key="9">
    <source>
        <dbReference type="Pfam" id="PF12937"/>
    </source>
</evidence>
<dbReference type="InterPro" id="IPR045464">
    <property type="entry name" value="Hrt3/FBXO9_C"/>
</dbReference>
<evidence type="ECO:0000256" key="4">
    <source>
        <dbReference type="ARBA" id="ARBA00022490"/>
    </source>
</evidence>
<dbReference type="PROSITE" id="PS50005">
    <property type="entry name" value="TPR"/>
    <property type="match status" value="1"/>
</dbReference>
<proteinExistence type="predicted"/>